<name>T0L1Q8_9BACT</name>
<keyword evidence="1" id="KW-0175">Coiled coil</keyword>
<dbReference type="eggNOG" id="ENOG502Z8PM">
    <property type="taxonomic scope" value="Bacteria"/>
</dbReference>
<protein>
    <recommendedName>
        <fullName evidence="4">Glycine zipper domain-containing protein</fullName>
    </recommendedName>
</protein>
<dbReference type="PATRIC" id="fig|1172190.3.peg.995"/>
<dbReference type="RefSeq" id="WP_021287290.1">
    <property type="nucleotide sequence ID" value="NZ_AUPZ01000006.1"/>
</dbReference>
<gene>
    <name evidence="2" type="ORF">M947_05100</name>
</gene>
<evidence type="ECO:0000313" key="2">
    <source>
        <dbReference type="EMBL" id="EQB39703.1"/>
    </source>
</evidence>
<comment type="caution">
    <text evidence="2">The sequence shown here is derived from an EMBL/GenBank/DDBJ whole genome shotgun (WGS) entry which is preliminary data.</text>
</comment>
<sequence length="505" mass="55394">MDLFGFKKRKKEKDFTNEVNVAISAELERFGFANAEHFKSHTDLSKIADSSINPEYVDNNYHQQAGFSAEIKTTARTNANNIIDGKNTRISRTDDVGSVNHPQFDHVEVDKYGNPILDTNGKYMGGSQQKVFKNLDSYRKLYGKEFNHYKDAILDVPSDQIKDIKTDWNNQISKLKKQKQNRIESGDSVKANDLQKRIDEIENAKSRLRDAKVTTEEAMEARRNHNISIAKDIGKISHKAGIESAKIGGTISGGINSAKNLYAYFKGNKSAKEALQDMAVDTSKATALAYASGATSSTIGGVLKSSSNQIAQNLAKGSTPTVILQSGVILAKQTKNLLSGKIDANEFAKNIGQEGTTLATSLTGANLGAVVGTAIIPGVGTIVGGVIGGMTASIMSSAVYSELQKSIHDTEISNQQREAIKNYCKDLISQEKEYREYAMSIYDNYFDKKELEIKDGFKTVSLAIQNGEDINSGLAVIGKAFNIELQFNNTEEFKQHIKSEKTLKL</sequence>
<proteinExistence type="predicted"/>
<dbReference type="STRING" id="1172190.M947_05100"/>
<dbReference type="Proteomes" id="UP000015520">
    <property type="component" value="Unassembled WGS sequence"/>
</dbReference>
<accession>T0L1Q8</accession>
<keyword evidence="3" id="KW-1185">Reference proteome</keyword>
<dbReference type="OrthoDB" id="3239452at2"/>
<dbReference type="EMBL" id="AUPZ01000006">
    <property type="protein sequence ID" value="EQB39703.1"/>
    <property type="molecule type" value="Genomic_DNA"/>
</dbReference>
<evidence type="ECO:0000256" key="1">
    <source>
        <dbReference type="SAM" id="Coils"/>
    </source>
</evidence>
<dbReference type="AlphaFoldDB" id="T0L1Q8"/>
<evidence type="ECO:0000313" key="3">
    <source>
        <dbReference type="Proteomes" id="UP000015520"/>
    </source>
</evidence>
<evidence type="ECO:0008006" key="4">
    <source>
        <dbReference type="Google" id="ProtNLM"/>
    </source>
</evidence>
<feature type="coiled-coil region" evidence="1">
    <location>
        <begin position="191"/>
        <end position="221"/>
    </location>
</feature>
<organism evidence="2 3">
    <name type="scientific">Sulfurimonas hongkongensis</name>
    <dbReference type="NCBI Taxonomy" id="1172190"/>
    <lineage>
        <taxon>Bacteria</taxon>
        <taxon>Pseudomonadati</taxon>
        <taxon>Campylobacterota</taxon>
        <taxon>Epsilonproteobacteria</taxon>
        <taxon>Campylobacterales</taxon>
        <taxon>Sulfurimonadaceae</taxon>
        <taxon>Sulfurimonas</taxon>
    </lineage>
</organism>
<reference evidence="2 3" key="1">
    <citation type="submission" date="2013-07" db="EMBL/GenBank/DDBJ databases">
        <title>Sulfurimonas hongkongensis AST-10 Genome Sequencing.</title>
        <authorList>
            <person name="Cai L."/>
            <person name="Zhang T."/>
        </authorList>
    </citation>
    <scope>NUCLEOTIDE SEQUENCE [LARGE SCALE GENOMIC DNA]</scope>
    <source>
        <strain evidence="2 3">AST-10</strain>
    </source>
</reference>